<comment type="caution">
    <text evidence="2">The sequence shown here is derived from an EMBL/GenBank/DDBJ whole genome shotgun (WGS) entry which is preliminary data.</text>
</comment>
<name>A0A645FJB0_9ZZZZ</name>
<dbReference type="GO" id="GO:0003824">
    <property type="term" value="F:catalytic activity"/>
    <property type="evidence" value="ECO:0007669"/>
    <property type="project" value="InterPro"/>
</dbReference>
<evidence type="ECO:0000259" key="1">
    <source>
        <dbReference type="Pfam" id="PF21553"/>
    </source>
</evidence>
<dbReference type="AlphaFoldDB" id="A0A645FJB0"/>
<reference evidence="2" key="1">
    <citation type="submission" date="2019-08" db="EMBL/GenBank/DDBJ databases">
        <authorList>
            <person name="Kucharzyk K."/>
            <person name="Murdoch R.W."/>
            <person name="Higgins S."/>
            <person name="Loffler F."/>
        </authorList>
    </citation>
    <scope>NUCLEOTIDE SEQUENCE</scope>
</reference>
<feature type="domain" description="Methionyl-tRNA formyltransferase-like C-terminal" evidence="1">
    <location>
        <begin position="37"/>
        <end position="94"/>
    </location>
</feature>
<organism evidence="2">
    <name type="scientific">bioreactor metagenome</name>
    <dbReference type="NCBI Taxonomy" id="1076179"/>
    <lineage>
        <taxon>unclassified sequences</taxon>
        <taxon>metagenomes</taxon>
        <taxon>ecological metagenomes</taxon>
    </lineage>
</organism>
<dbReference type="SUPFAM" id="SSF50486">
    <property type="entry name" value="FMT C-terminal domain-like"/>
    <property type="match status" value="1"/>
</dbReference>
<dbReference type="InterPro" id="IPR011034">
    <property type="entry name" value="Formyl_transferase-like_C_sf"/>
</dbReference>
<dbReference type="EMBL" id="VSSQ01061121">
    <property type="protein sequence ID" value="MPN14487.1"/>
    <property type="molecule type" value="Genomic_DNA"/>
</dbReference>
<sequence length="100" mass="11589">MRASIIIFEHMIPFILSNLPSAQPQSGEVTEFRRRKPEDSELSLNMNMNQIYDYIRMLDAEGYPKAFIRFGSYKLCFSRASLKSDKIVADVEFICEGKDE</sequence>
<evidence type="ECO:0000313" key="2">
    <source>
        <dbReference type="EMBL" id="MPN14487.1"/>
    </source>
</evidence>
<dbReference type="InterPro" id="IPR049355">
    <property type="entry name" value="Formyl_trans-like_C"/>
</dbReference>
<dbReference type="Gene3D" id="3.10.25.20">
    <property type="match status" value="1"/>
</dbReference>
<proteinExistence type="predicted"/>
<dbReference type="Pfam" id="PF21553">
    <property type="entry name" value="Formyl_trans_C_2"/>
    <property type="match status" value="1"/>
</dbReference>
<protein>
    <recommendedName>
        <fullName evidence="1">Methionyl-tRNA formyltransferase-like C-terminal domain-containing protein</fullName>
    </recommendedName>
</protein>
<accession>A0A645FJB0</accession>
<gene>
    <name evidence="2" type="ORF">SDC9_161814</name>
</gene>